<comment type="caution">
    <text evidence="6">The sequence shown here is derived from an EMBL/GenBank/DDBJ whole genome shotgun (WGS) entry which is preliminary data.</text>
</comment>
<dbReference type="InterPro" id="IPR039255">
    <property type="entry name" value="YceD_bac"/>
</dbReference>
<reference evidence="7" key="1">
    <citation type="journal article" date="2019" name="Int. J. Syst. Evol. Microbiol.">
        <title>The Global Catalogue of Microorganisms (GCM) 10K type strain sequencing project: providing services to taxonomists for standard genome sequencing and annotation.</title>
        <authorList>
            <consortium name="The Broad Institute Genomics Platform"/>
            <consortium name="The Broad Institute Genome Sequencing Center for Infectious Disease"/>
            <person name="Wu L."/>
            <person name="Ma J."/>
        </authorList>
    </citation>
    <scope>NUCLEOTIDE SEQUENCE [LARGE SCALE GENOMIC DNA]</scope>
    <source>
        <strain evidence="7">CCUG 30340</strain>
    </source>
</reference>
<sequence length="167" mass="18093">MSAALPDRVDVARQVQAQRVFEGTLPLASMPRLRGSLAGSEGEARYTIEFGKDGLGVAYLALHVEAGLPLVCQRTLETFVYRVKIDQRLGLIAREDEEAALPEGYEPLLVPDGQLDLADVVEDELILALPVVPMKPGAPLEWNDPADEAAGEERPNPFAVLGALKKH</sequence>
<organism evidence="6 7">
    <name type="scientific">Dokdonella ginsengisoli</name>
    <dbReference type="NCBI Taxonomy" id="363846"/>
    <lineage>
        <taxon>Bacteria</taxon>
        <taxon>Pseudomonadati</taxon>
        <taxon>Pseudomonadota</taxon>
        <taxon>Gammaproteobacteria</taxon>
        <taxon>Lysobacterales</taxon>
        <taxon>Rhodanobacteraceae</taxon>
        <taxon>Dokdonella</taxon>
    </lineage>
</organism>
<evidence type="ECO:0000256" key="4">
    <source>
        <dbReference type="ARBA" id="ARBA00022517"/>
    </source>
</evidence>
<evidence type="ECO:0000256" key="5">
    <source>
        <dbReference type="ARBA" id="ARBA00031841"/>
    </source>
</evidence>
<keyword evidence="4" id="KW-0690">Ribosome biogenesis</keyword>
<gene>
    <name evidence="6" type="ORF">ACFO6Q_16340</name>
</gene>
<dbReference type="PANTHER" id="PTHR38099">
    <property type="entry name" value="LARGE RIBOSOMAL RNA SUBUNIT ACCUMULATION PROTEIN YCED"/>
    <property type="match status" value="1"/>
</dbReference>
<dbReference type="RefSeq" id="WP_380022223.1">
    <property type="nucleotide sequence ID" value="NZ_JBHSHD010000010.1"/>
</dbReference>
<dbReference type="PANTHER" id="PTHR38099:SF1">
    <property type="entry name" value="LARGE RIBOSOMAL RNA SUBUNIT ACCUMULATION PROTEIN YCED"/>
    <property type="match status" value="1"/>
</dbReference>
<evidence type="ECO:0000313" key="7">
    <source>
        <dbReference type="Proteomes" id="UP001595886"/>
    </source>
</evidence>
<keyword evidence="7" id="KW-1185">Reference proteome</keyword>
<comment type="function">
    <text evidence="1">Plays a role in synthesis, processing and/or stability of 23S rRNA.</text>
</comment>
<name>A0ABV9QXR6_9GAMM</name>
<comment type="similarity">
    <text evidence="2">Belongs to the DUF177 domain family.</text>
</comment>
<dbReference type="EMBL" id="JBHSHD010000010">
    <property type="protein sequence ID" value="MFC4821897.1"/>
    <property type="molecule type" value="Genomic_DNA"/>
</dbReference>
<dbReference type="Proteomes" id="UP001595886">
    <property type="component" value="Unassembled WGS sequence"/>
</dbReference>
<evidence type="ECO:0000313" key="6">
    <source>
        <dbReference type="EMBL" id="MFC4821897.1"/>
    </source>
</evidence>
<evidence type="ECO:0000256" key="1">
    <source>
        <dbReference type="ARBA" id="ARBA00002868"/>
    </source>
</evidence>
<dbReference type="InterPro" id="IPR003772">
    <property type="entry name" value="YceD"/>
</dbReference>
<evidence type="ECO:0000256" key="3">
    <source>
        <dbReference type="ARBA" id="ARBA00015716"/>
    </source>
</evidence>
<accession>A0ABV9QXR6</accession>
<proteinExistence type="inferred from homology"/>
<evidence type="ECO:0000256" key="2">
    <source>
        <dbReference type="ARBA" id="ARBA00010740"/>
    </source>
</evidence>
<dbReference type="Pfam" id="PF02620">
    <property type="entry name" value="YceD"/>
    <property type="match status" value="1"/>
</dbReference>
<protein>
    <recommendedName>
        <fullName evidence="3">Large ribosomal RNA subunit accumulation protein YceD</fullName>
    </recommendedName>
    <alternativeName>
        <fullName evidence="5">23S rRNA accumulation protein YceD</fullName>
    </alternativeName>
</protein>